<dbReference type="InterPro" id="IPR010730">
    <property type="entry name" value="HET"/>
</dbReference>
<dbReference type="SUPFAM" id="SSF51197">
    <property type="entry name" value="Clavaminate synthase-like"/>
    <property type="match status" value="1"/>
</dbReference>
<dbReference type="PANTHER" id="PTHR47990">
    <property type="entry name" value="2-OXOGLUTARATE (2OG) AND FE(II)-DEPENDENT OXYGENASE SUPERFAMILY PROTEIN-RELATED"/>
    <property type="match status" value="1"/>
</dbReference>
<dbReference type="InterPro" id="IPR027443">
    <property type="entry name" value="IPNS-like_sf"/>
</dbReference>
<gene>
    <name evidence="6" type="ORF">CCUS01_10512</name>
</gene>
<dbReference type="Pfam" id="PF14226">
    <property type="entry name" value="DIOX_N"/>
    <property type="match status" value="1"/>
</dbReference>
<dbReference type="InterPro" id="IPR050231">
    <property type="entry name" value="Iron_ascorbate_oxido_reductase"/>
</dbReference>
<dbReference type="Pfam" id="PF06985">
    <property type="entry name" value="HET"/>
    <property type="match status" value="1"/>
</dbReference>
<dbReference type="Proteomes" id="UP001239213">
    <property type="component" value="Unassembled WGS sequence"/>
</dbReference>
<feature type="region of interest" description="Disordered" evidence="2">
    <location>
        <begin position="330"/>
        <end position="351"/>
    </location>
</feature>
<dbReference type="InterPro" id="IPR044861">
    <property type="entry name" value="IPNS-like_FE2OG_OXY"/>
</dbReference>
<accession>A0AAI9UCD2</accession>
<dbReference type="Gene3D" id="2.60.120.330">
    <property type="entry name" value="B-lactam Antibiotic, Isopenicillin N Synthase, Chain"/>
    <property type="match status" value="1"/>
</dbReference>
<dbReference type="FunFam" id="2.60.120.330:FF:000040">
    <property type="entry name" value="Chromosome 21, whole genome shotgun sequence"/>
    <property type="match status" value="1"/>
</dbReference>
<proteinExistence type="inferred from homology"/>
<evidence type="ECO:0000259" key="4">
    <source>
        <dbReference type="Pfam" id="PF06985"/>
    </source>
</evidence>
<feature type="region of interest" description="Disordered" evidence="2">
    <location>
        <begin position="1"/>
        <end position="30"/>
    </location>
</feature>
<dbReference type="InterPro" id="IPR026992">
    <property type="entry name" value="DIOX_N"/>
</dbReference>
<evidence type="ECO:0000256" key="2">
    <source>
        <dbReference type="SAM" id="MobiDB-lite"/>
    </source>
</evidence>
<comment type="similarity">
    <text evidence="1">Belongs to the iron/ascorbate-dependent oxidoreductase family.</text>
</comment>
<evidence type="ECO:0000259" key="5">
    <source>
        <dbReference type="Pfam" id="PF14226"/>
    </source>
</evidence>
<feature type="domain" description="Non-haem dioxygenase N-terminal" evidence="5">
    <location>
        <begin position="38"/>
        <end position="138"/>
    </location>
</feature>
<evidence type="ECO:0000259" key="3">
    <source>
        <dbReference type="Pfam" id="PF03171"/>
    </source>
</evidence>
<evidence type="ECO:0000313" key="6">
    <source>
        <dbReference type="EMBL" id="KAK1454394.1"/>
    </source>
</evidence>
<keyword evidence="7" id="KW-1185">Reference proteome</keyword>
<organism evidence="6 7">
    <name type="scientific">Colletotrichum cuscutae</name>
    <dbReference type="NCBI Taxonomy" id="1209917"/>
    <lineage>
        <taxon>Eukaryota</taxon>
        <taxon>Fungi</taxon>
        <taxon>Dikarya</taxon>
        <taxon>Ascomycota</taxon>
        <taxon>Pezizomycotina</taxon>
        <taxon>Sordariomycetes</taxon>
        <taxon>Hypocreomycetidae</taxon>
        <taxon>Glomerellales</taxon>
        <taxon>Glomerellaceae</taxon>
        <taxon>Colletotrichum</taxon>
        <taxon>Colletotrichum acutatum species complex</taxon>
    </lineage>
</organism>
<comment type="caution">
    <text evidence="6">The sequence shown here is derived from an EMBL/GenBank/DDBJ whole genome shotgun (WGS) entry which is preliminary data.</text>
</comment>
<feature type="compositionally biased region" description="Pro residues" evidence="2">
    <location>
        <begin position="1"/>
        <end position="11"/>
    </location>
</feature>
<name>A0AAI9UCD2_9PEZI</name>
<dbReference type="Pfam" id="PF03171">
    <property type="entry name" value="2OG-FeII_Oxy"/>
    <property type="match status" value="1"/>
</dbReference>
<evidence type="ECO:0000256" key="1">
    <source>
        <dbReference type="ARBA" id="ARBA00008056"/>
    </source>
</evidence>
<protein>
    <submittedName>
        <fullName evidence="6">2OG-Fe(II)oxygenase superfamily protein</fullName>
    </submittedName>
</protein>
<sequence length="832" mass="94038">MAPSAVSPPPSNTDKLLVKPWSRPQPTKEDLDWAPLTTIDLSRFDEPGGKQELAKQLYDAISRVGFWVVTGTGIGDERVLRQFSIGNTFFKEPLEEKRTYQCNFAEGEYFGYRENERWLGDTGVKENIEMLNIHKDITAWKDVGRHRVVEENWDEIRDFHRDVWEVARKLFVLIAIILELPENYLADAHAYDQVSDDHLRYMIYNVRTEEEWDKAQAFSTGGHTDFGSLTLLFSQHVAGLQIRTPEGDWKYVKPVEGGITCNAADTLTFLTNGFIKSTIHRVVKPPKDQINIPRLGLLYFSRPGDHTPMRTLPSPLLDRLGLIREQDRDLSRPVPSGTECERTPSQRRYLGNATSRPRSFYYGRNGESAEISFEALNGAFDNPGEPVPKIHYVWLDVACIDQTRGSAEMALEVGRQAKIFKGATHTFAWLTKLSRQGYLSQTEKLQQQAKSSRAEAKSGIERVQRGLDGTRQEIELLSLDPWFSSLWTLQEAYLCPQTVFISRQGELMSPSEIDNPAERPMLLSDFIDYCDHMMTIVTSHEKKPQTIETNDKYLLALKRSIERSGMTGLRSSLPVTLLGAARHRTTTRATDRVYGIMQIFGFQLGKSRPGCDPHVEFSLAELEDELGRELLIREPIMSQMHIFEIPPQPGKRWRISQDSQPTRRLNYGDGKSVFDAMSVMAKLSTVTLEGVNWGHFSGKICKFSKLVEIWNTKAGWTGGNIDLDGPEQWTAVHGPELARKEAIAFSQQHPDAVLLLLGLAEIKAPPNDWSTPVGLLLVPFSGQSGISETLDVRLRAGICQWWTSTDPNHSPEVVRTLQDESEEWTSSVGAFG</sequence>
<feature type="domain" description="Heterokaryon incompatibility" evidence="4">
    <location>
        <begin position="390"/>
        <end position="491"/>
    </location>
</feature>
<dbReference type="EMBL" id="MPDP01000291">
    <property type="protein sequence ID" value="KAK1454394.1"/>
    <property type="molecule type" value="Genomic_DNA"/>
</dbReference>
<reference evidence="6" key="1">
    <citation type="submission" date="2016-11" db="EMBL/GenBank/DDBJ databases">
        <title>The genome sequence of Colletotrichum cuscutae.</title>
        <authorList>
            <person name="Baroncelli R."/>
        </authorList>
    </citation>
    <scope>NUCLEOTIDE SEQUENCE</scope>
    <source>
        <strain evidence="6">IMI 304802</strain>
    </source>
</reference>
<feature type="domain" description="Isopenicillin N synthase-like Fe(2+) 2OG dioxygenase" evidence="3">
    <location>
        <begin position="208"/>
        <end position="288"/>
    </location>
</feature>
<evidence type="ECO:0000313" key="7">
    <source>
        <dbReference type="Proteomes" id="UP001239213"/>
    </source>
</evidence>
<dbReference type="AlphaFoldDB" id="A0AAI9UCD2"/>